<feature type="domain" description="EF-hand" evidence="16">
    <location>
        <begin position="313"/>
        <end position="348"/>
    </location>
</feature>
<dbReference type="GO" id="GO:0005525">
    <property type="term" value="F:GTP binding"/>
    <property type="evidence" value="ECO:0007669"/>
    <property type="project" value="UniProtKB-KW"/>
</dbReference>
<evidence type="ECO:0000256" key="3">
    <source>
        <dbReference type="ARBA" id="ARBA00022692"/>
    </source>
</evidence>
<evidence type="ECO:0000256" key="9">
    <source>
        <dbReference type="ARBA" id="ARBA00022837"/>
    </source>
</evidence>
<evidence type="ECO:0000256" key="2">
    <source>
        <dbReference type="ARBA" id="ARBA00007981"/>
    </source>
</evidence>
<dbReference type="PROSITE" id="PS00675">
    <property type="entry name" value="SIGMA54_INTERACT_1"/>
    <property type="match status" value="1"/>
</dbReference>
<sequence length="628" mass="71516">MTIAAHKESQQIDVRILLVGDEGVGKTSLIMALVDDTFPTSVPARANSFLIPPDVTPERVATAIFDYSAREQSEADLVEEIKLANVICVVYAVDRDETMERVRSYWLSLIQKTLGGADHGKPVILVGNKSDGHTSVLDKILPIMNEYLEIETCVESSAKSMKNVSEIFYYAQKAVIFPTLPLFRAEEKELTPKCKKALVRIFKLSDSDNDGLLSDYELNQFQIICFGVPLTASTLQDVKNEVAEGCSEGIRDDSVTLQGFLYLNQLFIHRGRHETTWAILKKFGYDLNLQLRSDYLYPPLKVEKGQSTELSDEGIQFITSLFQKYDEDKDWCLSPSELTNLFSVCPSFPWTKEALYSVETNSRGWITFDGYISLWIMNTFLNVTQVMEQLAYIGFNVRHRDQRVAFKVTQDRRIDIEEKSTTRKVFQCHVIGPKDAGKTVFCRSFVGKSLQDTCRMNRKLLLPYVINWIKLKEERKYLLLHEVDVYSENDLLTSYEKSADVICLLYDASSASSFAYCAAIYLKYFYRTKVPCLIVSTKGDRIEVEQNFEQQPSDFCHTHQLPRPLRFNADDIGKRDSDVLTQLASLAVYPHLKRARFAYDLWQDGGWKMLAVGAGVIAIFGFLMGNLK</sequence>
<dbReference type="Proteomes" id="UP000887540">
    <property type="component" value="Unplaced"/>
</dbReference>
<dbReference type="GO" id="GO:0003924">
    <property type="term" value="F:GTPase activity"/>
    <property type="evidence" value="ECO:0007669"/>
    <property type="project" value="InterPro"/>
</dbReference>
<keyword evidence="7 14" id="KW-1000">Mitochondrion outer membrane</keyword>
<dbReference type="SUPFAM" id="SSF52540">
    <property type="entry name" value="P-loop containing nucleoside triphosphate hydrolases"/>
    <property type="match status" value="2"/>
</dbReference>
<dbReference type="PROSITE" id="PS00018">
    <property type="entry name" value="EF_HAND_1"/>
    <property type="match status" value="1"/>
</dbReference>
<dbReference type="Gene3D" id="1.10.238.10">
    <property type="entry name" value="EF-hand"/>
    <property type="match status" value="2"/>
</dbReference>
<comment type="similarity">
    <text evidence="2 14">Belongs to the mitochondrial Rho GTPase family.</text>
</comment>
<dbReference type="PROSITE" id="PS51423">
    <property type="entry name" value="MIRO"/>
    <property type="match status" value="2"/>
</dbReference>
<evidence type="ECO:0000256" key="6">
    <source>
        <dbReference type="ARBA" id="ARBA00022741"/>
    </source>
</evidence>
<dbReference type="GO" id="GO:0007005">
    <property type="term" value="P:mitochondrion organization"/>
    <property type="evidence" value="ECO:0007669"/>
    <property type="project" value="InterPro"/>
</dbReference>
<evidence type="ECO:0000313" key="18">
    <source>
        <dbReference type="Proteomes" id="UP000887540"/>
    </source>
</evidence>
<evidence type="ECO:0000256" key="11">
    <source>
        <dbReference type="ARBA" id="ARBA00023128"/>
    </source>
</evidence>
<keyword evidence="13 14" id="KW-0472">Membrane</keyword>
<evidence type="ECO:0000259" key="17">
    <source>
        <dbReference type="PROSITE" id="PS51423"/>
    </source>
</evidence>
<proteinExistence type="inferred from homology"/>
<comment type="subcellular location">
    <subcellularLocation>
        <location evidence="1 14">Mitochondrion outer membrane</location>
        <topology evidence="1 14">Single-pass type IV membrane protein</topology>
    </subcellularLocation>
</comment>
<evidence type="ECO:0000256" key="15">
    <source>
        <dbReference type="SAM" id="Phobius"/>
    </source>
</evidence>
<dbReference type="PRINTS" id="PR00449">
    <property type="entry name" value="RASTRNSFRMNG"/>
</dbReference>
<evidence type="ECO:0000256" key="5">
    <source>
        <dbReference type="ARBA" id="ARBA00022737"/>
    </source>
</evidence>
<evidence type="ECO:0000313" key="19">
    <source>
        <dbReference type="WBParaSite" id="ACRNAN_scaffold5385.g11080.t1"/>
    </source>
</evidence>
<feature type="domain" description="Miro" evidence="17">
    <location>
        <begin position="11"/>
        <end position="177"/>
    </location>
</feature>
<dbReference type="PROSITE" id="PS51419">
    <property type="entry name" value="RAB"/>
    <property type="match status" value="1"/>
</dbReference>
<feature type="transmembrane region" description="Helical" evidence="15">
    <location>
        <begin position="606"/>
        <end position="627"/>
    </location>
</feature>
<dbReference type="Pfam" id="PF00071">
    <property type="entry name" value="Ras"/>
    <property type="match status" value="1"/>
</dbReference>
<keyword evidence="11 14" id="KW-0496">Mitochondrion</keyword>
<protein>
    <recommendedName>
        <fullName evidence="14">Mitochondrial Rho GTPase</fullName>
        <ecNumber evidence="14">3.6.5.-</ecNumber>
    </recommendedName>
</protein>
<dbReference type="Pfam" id="PF08356">
    <property type="entry name" value="EF_assoc_2"/>
    <property type="match status" value="1"/>
</dbReference>
<dbReference type="InterPro" id="IPR002048">
    <property type="entry name" value="EF_hand_dom"/>
</dbReference>
<organism evidence="18 19">
    <name type="scientific">Acrobeloides nanus</name>
    <dbReference type="NCBI Taxonomy" id="290746"/>
    <lineage>
        <taxon>Eukaryota</taxon>
        <taxon>Metazoa</taxon>
        <taxon>Ecdysozoa</taxon>
        <taxon>Nematoda</taxon>
        <taxon>Chromadorea</taxon>
        <taxon>Rhabditida</taxon>
        <taxon>Tylenchina</taxon>
        <taxon>Cephalobomorpha</taxon>
        <taxon>Cephaloboidea</taxon>
        <taxon>Cephalobidae</taxon>
        <taxon>Acrobeloides</taxon>
    </lineage>
</organism>
<dbReference type="InterPro" id="IPR011992">
    <property type="entry name" value="EF-hand-dom_pair"/>
</dbReference>
<dbReference type="InterPro" id="IPR021181">
    <property type="entry name" value="Miro"/>
</dbReference>
<dbReference type="InterPro" id="IPR001806">
    <property type="entry name" value="Small_GTPase"/>
</dbReference>
<dbReference type="PANTHER" id="PTHR46819">
    <property type="entry name" value="EF-HAND CALCIUM-BINDING DOMAIN-CONTAINING PROTEIN 7"/>
    <property type="match status" value="1"/>
</dbReference>
<dbReference type="InterPro" id="IPR013567">
    <property type="entry name" value="EF_hand_assoc_2"/>
</dbReference>
<dbReference type="GO" id="GO:0005509">
    <property type="term" value="F:calcium ion binding"/>
    <property type="evidence" value="ECO:0007669"/>
    <property type="project" value="InterPro"/>
</dbReference>
<keyword evidence="4" id="KW-0479">Metal-binding</keyword>
<dbReference type="WBParaSite" id="ACRNAN_scaffold5385.g11080.t1">
    <property type="protein sequence ID" value="ACRNAN_scaffold5385.g11080.t1"/>
    <property type="gene ID" value="ACRNAN_scaffold5385.g11080"/>
</dbReference>
<dbReference type="FunFam" id="1.10.238.10:FF:000011">
    <property type="entry name" value="Mitochondrial Rho GTPase"/>
    <property type="match status" value="1"/>
</dbReference>
<dbReference type="SMART" id="SM00175">
    <property type="entry name" value="RAB"/>
    <property type="match status" value="1"/>
</dbReference>
<keyword evidence="6 14" id="KW-0547">Nucleotide-binding</keyword>
<evidence type="ECO:0000256" key="12">
    <source>
        <dbReference type="ARBA" id="ARBA00023134"/>
    </source>
</evidence>
<evidence type="ECO:0000256" key="13">
    <source>
        <dbReference type="ARBA" id="ARBA00023136"/>
    </source>
</evidence>
<dbReference type="EC" id="3.6.5.-" evidence="14"/>
<dbReference type="InterPro" id="IPR018247">
    <property type="entry name" value="EF_Hand_1_Ca_BS"/>
</dbReference>
<accession>A0A914E2A7</accession>
<keyword evidence="12 14" id="KW-0342">GTP-binding</keyword>
<dbReference type="InterPro" id="IPR027417">
    <property type="entry name" value="P-loop_NTPase"/>
</dbReference>
<reference evidence="19" key="1">
    <citation type="submission" date="2022-11" db="UniProtKB">
        <authorList>
            <consortium name="WormBaseParasite"/>
        </authorList>
    </citation>
    <scope>IDENTIFICATION</scope>
</reference>
<evidence type="ECO:0000259" key="16">
    <source>
        <dbReference type="PROSITE" id="PS50222"/>
    </source>
</evidence>
<dbReference type="Gene3D" id="3.40.50.300">
    <property type="entry name" value="P-loop containing nucleotide triphosphate hydrolases"/>
    <property type="match status" value="2"/>
</dbReference>
<dbReference type="Pfam" id="PF08355">
    <property type="entry name" value="EF_assoc_1"/>
    <property type="match status" value="1"/>
</dbReference>
<evidence type="ECO:0000256" key="4">
    <source>
        <dbReference type="ARBA" id="ARBA00022723"/>
    </source>
</evidence>
<dbReference type="SMART" id="SM00174">
    <property type="entry name" value="RHO"/>
    <property type="match status" value="1"/>
</dbReference>
<dbReference type="InterPro" id="IPR025662">
    <property type="entry name" value="Sigma_54_int_dom_ATP-bd_1"/>
</dbReference>
<dbReference type="AlphaFoldDB" id="A0A914E2A7"/>
<dbReference type="PIRSF" id="PIRSF037488">
    <property type="entry name" value="Mt_Rho_GTPase"/>
    <property type="match status" value="1"/>
</dbReference>
<feature type="domain" description="Miro" evidence="17">
    <location>
        <begin position="423"/>
        <end position="589"/>
    </location>
</feature>
<dbReference type="InterPro" id="IPR052266">
    <property type="entry name" value="Miro-EF-hand_domain"/>
</dbReference>
<dbReference type="SMART" id="SM00173">
    <property type="entry name" value="RAS"/>
    <property type="match status" value="1"/>
</dbReference>
<comment type="function">
    <text evidence="14">Mitochondrial GTPase involved in mitochondrial trafficking. Probably involved in control of anterograde transport of mitochondria and their subcellular distribution.</text>
</comment>
<keyword evidence="9 14" id="KW-0106">Calcium</keyword>
<keyword evidence="3 15" id="KW-0812">Transmembrane</keyword>
<evidence type="ECO:0000256" key="7">
    <source>
        <dbReference type="ARBA" id="ARBA00022787"/>
    </source>
</evidence>
<dbReference type="InterPro" id="IPR013566">
    <property type="entry name" value="EF_hand_assoc_1"/>
</dbReference>
<keyword evidence="5" id="KW-0677">Repeat</keyword>
<dbReference type="SUPFAM" id="SSF47473">
    <property type="entry name" value="EF-hand"/>
    <property type="match status" value="1"/>
</dbReference>
<dbReference type="PROSITE" id="PS50222">
    <property type="entry name" value="EF_HAND_2"/>
    <property type="match status" value="1"/>
</dbReference>
<keyword evidence="18" id="KW-1185">Reference proteome</keyword>
<evidence type="ECO:0000256" key="8">
    <source>
        <dbReference type="ARBA" id="ARBA00022801"/>
    </source>
</evidence>
<name>A0A914E2A7_9BILA</name>
<evidence type="ECO:0000256" key="1">
    <source>
        <dbReference type="ARBA" id="ARBA00004200"/>
    </source>
</evidence>
<dbReference type="GO" id="GO:0005741">
    <property type="term" value="C:mitochondrial outer membrane"/>
    <property type="evidence" value="ECO:0007669"/>
    <property type="project" value="UniProtKB-SubCell"/>
</dbReference>
<keyword evidence="10 15" id="KW-1133">Transmembrane helix</keyword>
<dbReference type="InterPro" id="IPR020860">
    <property type="entry name" value="MIRO_dom"/>
</dbReference>
<dbReference type="PANTHER" id="PTHR46819:SF1">
    <property type="entry name" value="EF-HAND CALCIUM-BINDING DOMAIN-CONTAINING PROTEIN 7"/>
    <property type="match status" value="1"/>
</dbReference>
<keyword evidence="8 14" id="KW-0378">Hydrolase</keyword>
<evidence type="ECO:0000256" key="10">
    <source>
        <dbReference type="ARBA" id="ARBA00022989"/>
    </source>
</evidence>
<evidence type="ECO:0000256" key="14">
    <source>
        <dbReference type="PIRNR" id="PIRNR037488"/>
    </source>
</evidence>
<dbReference type="FunFam" id="3.40.50.300:FF:000170">
    <property type="entry name" value="Mitochondrial Rho GTPase"/>
    <property type="match status" value="1"/>
</dbReference>